<feature type="compositionally biased region" description="Low complexity" evidence="4">
    <location>
        <begin position="141"/>
        <end position="153"/>
    </location>
</feature>
<evidence type="ECO:0000313" key="5">
    <source>
        <dbReference type="EMBL" id="EFJ42067.1"/>
    </source>
</evidence>
<dbReference type="OrthoDB" id="548006at2759"/>
<dbReference type="Proteomes" id="UP000001058">
    <property type="component" value="Unassembled WGS sequence"/>
</dbReference>
<dbReference type="InParanoid" id="D8UE52"/>
<dbReference type="GO" id="GO:0005759">
    <property type="term" value="C:mitochondrial matrix"/>
    <property type="evidence" value="ECO:0007669"/>
    <property type="project" value="UniProtKB-SubCell"/>
</dbReference>
<dbReference type="CDD" id="cd20267">
    <property type="entry name" value="Complex1_LYR_LYRM7"/>
    <property type="match status" value="1"/>
</dbReference>
<gene>
    <name evidence="5" type="ORF">VOLCADRAFT_121584</name>
</gene>
<evidence type="ECO:0000313" key="6">
    <source>
        <dbReference type="Proteomes" id="UP000001058"/>
    </source>
</evidence>
<dbReference type="RefSeq" id="XP_002956942.1">
    <property type="nucleotide sequence ID" value="XM_002956896.1"/>
</dbReference>
<sequence length="389" mass="42026">MAPPTPNAAPQAGRFQHPWLTPLPPGRARVYDIMYKSVTTLLVAFSAYGFYEVSRGTYYVMHSNRMRKQQDAEQVTEASHGSGASSNIVTASTATVVAPYSSVTSVPWKVQWQLQSSVEVNLSLANSNNAGTKSGSGDTTQQQSQQQQPQNQQISWTPFNRADSVRLAALEASGWGQELFDARFADLTAVLPDLPRVLSSLLPAQLLAAMSDTHATAAKVILLKAALPSTNVGMLLLLHPPFLDPAYGAERLLAGVEHASRVLGGAAVAEEVIQWYPPLMDPTVLDASVAQLRRLVPHLARNCLPASGRGMGPYGGREGSGEAFAGDPPAISAARKELKNAFLVNRDLTDQRQINSKLAEALEANDFLRENVIQAVKKDCGSYGRYERM</sequence>
<feature type="compositionally biased region" description="Polar residues" evidence="4">
    <location>
        <begin position="126"/>
        <end position="140"/>
    </location>
</feature>
<dbReference type="GeneID" id="9622673"/>
<evidence type="ECO:0000256" key="1">
    <source>
        <dbReference type="ARBA" id="ARBA00004305"/>
    </source>
</evidence>
<dbReference type="EMBL" id="GL378387">
    <property type="protein sequence ID" value="EFJ42067.1"/>
    <property type="molecule type" value="Genomic_DNA"/>
</dbReference>
<dbReference type="GO" id="GO:0034551">
    <property type="term" value="P:mitochondrial respiratory chain complex III assembly"/>
    <property type="evidence" value="ECO:0007669"/>
    <property type="project" value="InterPro"/>
</dbReference>
<dbReference type="InterPro" id="IPR050435">
    <property type="entry name" value="MZM1/LYRM7"/>
</dbReference>
<proteinExistence type="predicted"/>
<comment type="subcellular location">
    <subcellularLocation>
        <location evidence="1">Mitochondrion matrix</location>
    </subcellularLocation>
</comment>
<dbReference type="PANTHER" id="PTHR46749">
    <property type="entry name" value="COMPLEX III ASSEMBLY FACTOR LYRM7"/>
    <property type="match status" value="1"/>
</dbReference>
<reference evidence="5 6" key="1">
    <citation type="journal article" date="2010" name="Science">
        <title>Genomic analysis of organismal complexity in the multicellular green alga Volvox carteri.</title>
        <authorList>
            <person name="Prochnik S.E."/>
            <person name="Umen J."/>
            <person name="Nedelcu A.M."/>
            <person name="Hallmann A."/>
            <person name="Miller S.M."/>
            <person name="Nishii I."/>
            <person name="Ferris P."/>
            <person name="Kuo A."/>
            <person name="Mitros T."/>
            <person name="Fritz-Laylin L.K."/>
            <person name="Hellsten U."/>
            <person name="Chapman J."/>
            <person name="Simakov O."/>
            <person name="Rensing S.A."/>
            <person name="Terry A."/>
            <person name="Pangilinan J."/>
            <person name="Kapitonov V."/>
            <person name="Jurka J."/>
            <person name="Salamov A."/>
            <person name="Shapiro H."/>
            <person name="Schmutz J."/>
            <person name="Grimwood J."/>
            <person name="Lindquist E."/>
            <person name="Lucas S."/>
            <person name="Grigoriev I.V."/>
            <person name="Schmitt R."/>
            <person name="Kirk D."/>
            <person name="Rokhsar D.S."/>
        </authorList>
    </citation>
    <scope>NUCLEOTIDE SEQUENCE [LARGE SCALE GENOMIC DNA]</scope>
    <source>
        <strain evidence="6">f. Nagariensis / Eve</strain>
    </source>
</reference>
<dbReference type="AlphaFoldDB" id="D8UE52"/>
<accession>D8UE52</accession>
<dbReference type="PANTHER" id="PTHR46749:SF1">
    <property type="entry name" value="COMPLEX III ASSEMBLY FACTOR LYRM7"/>
    <property type="match status" value="1"/>
</dbReference>
<evidence type="ECO:0000256" key="2">
    <source>
        <dbReference type="ARBA" id="ARBA00023128"/>
    </source>
</evidence>
<evidence type="ECO:0000256" key="3">
    <source>
        <dbReference type="ARBA" id="ARBA00023186"/>
    </source>
</evidence>
<dbReference type="KEGG" id="vcn:VOLCADRAFT_121584"/>
<name>D8UE52_VOLCA</name>
<feature type="region of interest" description="Disordered" evidence="4">
    <location>
        <begin position="1"/>
        <end position="20"/>
    </location>
</feature>
<keyword evidence="2" id="KW-0496">Mitochondrion</keyword>
<evidence type="ECO:0000256" key="4">
    <source>
        <dbReference type="SAM" id="MobiDB-lite"/>
    </source>
</evidence>
<feature type="region of interest" description="Disordered" evidence="4">
    <location>
        <begin position="126"/>
        <end position="155"/>
    </location>
</feature>
<dbReference type="GO" id="GO:0044183">
    <property type="term" value="F:protein folding chaperone"/>
    <property type="evidence" value="ECO:0007669"/>
    <property type="project" value="TreeGrafter"/>
</dbReference>
<keyword evidence="3" id="KW-0143">Chaperone</keyword>
<dbReference type="InterPro" id="IPR045298">
    <property type="entry name" value="Complex1_LYR_LYRM7"/>
</dbReference>
<organism evidence="6">
    <name type="scientific">Volvox carteri f. nagariensis</name>
    <dbReference type="NCBI Taxonomy" id="3068"/>
    <lineage>
        <taxon>Eukaryota</taxon>
        <taxon>Viridiplantae</taxon>
        <taxon>Chlorophyta</taxon>
        <taxon>core chlorophytes</taxon>
        <taxon>Chlorophyceae</taxon>
        <taxon>CS clade</taxon>
        <taxon>Chlamydomonadales</taxon>
        <taxon>Volvocaceae</taxon>
        <taxon>Volvox</taxon>
    </lineage>
</organism>
<protein>
    <submittedName>
        <fullName evidence="5">Uncharacterized protein</fullName>
    </submittedName>
</protein>
<keyword evidence="6" id="KW-1185">Reference proteome</keyword>